<reference evidence="1 2" key="1">
    <citation type="journal article" date="2024" name="Plant Biotechnol. J.">
        <title>Genome and CRISPR/Cas9 system of a widespread forest tree (Populus alba) in the world.</title>
        <authorList>
            <person name="Liu Y.J."/>
            <person name="Jiang P.F."/>
            <person name="Han X.M."/>
            <person name="Li X.Y."/>
            <person name="Wang H.M."/>
            <person name="Wang Y.J."/>
            <person name="Wang X.X."/>
            <person name="Zeng Q.Y."/>
        </authorList>
    </citation>
    <scope>NUCLEOTIDE SEQUENCE [LARGE SCALE GENOMIC DNA]</scope>
    <source>
        <strain evidence="2">cv. PAL-ZL1</strain>
    </source>
</reference>
<evidence type="ECO:0000313" key="1">
    <source>
        <dbReference type="EMBL" id="KAL3586570.1"/>
    </source>
</evidence>
<keyword evidence="2" id="KW-1185">Reference proteome</keyword>
<gene>
    <name evidence="1" type="ORF">D5086_013437</name>
</gene>
<protein>
    <submittedName>
        <fullName evidence="1">Uncharacterized protein</fullName>
    </submittedName>
</protein>
<dbReference type="Proteomes" id="UP000309997">
    <property type="component" value="Unassembled WGS sequence"/>
</dbReference>
<organism evidence="1 2">
    <name type="scientific">Populus alba</name>
    <name type="common">White poplar</name>
    <dbReference type="NCBI Taxonomy" id="43335"/>
    <lineage>
        <taxon>Eukaryota</taxon>
        <taxon>Viridiplantae</taxon>
        <taxon>Streptophyta</taxon>
        <taxon>Embryophyta</taxon>
        <taxon>Tracheophyta</taxon>
        <taxon>Spermatophyta</taxon>
        <taxon>Magnoliopsida</taxon>
        <taxon>eudicotyledons</taxon>
        <taxon>Gunneridae</taxon>
        <taxon>Pentapetalae</taxon>
        <taxon>rosids</taxon>
        <taxon>fabids</taxon>
        <taxon>Malpighiales</taxon>
        <taxon>Salicaceae</taxon>
        <taxon>Saliceae</taxon>
        <taxon>Populus</taxon>
    </lineage>
</organism>
<evidence type="ECO:0000313" key="2">
    <source>
        <dbReference type="Proteomes" id="UP000309997"/>
    </source>
</evidence>
<comment type="caution">
    <text evidence="1">The sequence shown here is derived from an EMBL/GenBank/DDBJ whole genome shotgun (WGS) entry which is preliminary data.</text>
</comment>
<sequence>MGVTSHPTLSLSRISRTEPEPEPEPEPDRVAVCVRVTTTGSYTSIFIALHSEFVTSFTILTYISVFYLICSLVSLKSSNFTPLLASKVFVFVQFLFIFVTKNKFLAIRISEGMEGDNAVKTNEETITEEIHVEAPVVAPEKEEKKATNGERPLKANETSKHVAKTEGLNSSGIASRGAASVSERKLSNALKEPALRKGAGSKNSKLAKDKPNVKGSGPFSHSQRPILSQSLSFPAKGVRANNMRKSIEGHPLKTAVKLARDEGTKVQVPFSNGSVTSSPRFNQANRLAPAGANSKESNINGSKTLSKQTSSTSKSSSQQAASVKSSSLTEAAKCPPPQVSESAADQNSKPETTTLSSKEEDDTHSTTSSATLSGRRSSGSGFSFRLEERAEKRKEFFSKLEEKIHAKEIEQTNLQAKSKESQEAEIKKLRKSLTFKAAPMPCFYKEPPPKVELKKHFINYKIESTPIELFKCLKVITISQMLIMFLLISCALCGLTNAYTLVSNPHVLSLVFCFSKEESSHCFVLHLMNPNGNYHNGLVISASAILNVNIRSSASLNPRASHSPLLNQESSNPTKGVQRNGNVDNGASKTPVRKSQPKLQSHQMTANGMEGKTVKSKAKLPGAESQTQKANVEKVEVNVNNSMKVPVCENAIETMPENNTPQNNGPVLSSPNPEIMLPQVTVGGARQVLVDAVRRKIPTEGQILRQLKAWGSQDQLGVDDGDCLLQSSDHY</sequence>
<dbReference type="EMBL" id="RCHU02000006">
    <property type="protein sequence ID" value="KAL3586570.1"/>
    <property type="molecule type" value="Genomic_DNA"/>
</dbReference>
<name>A0ACC4C513_POPAL</name>
<proteinExistence type="predicted"/>
<accession>A0ACC4C513</accession>